<evidence type="ECO:0008006" key="4">
    <source>
        <dbReference type="Google" id="ProtNLM"/>
    </source>
</evidence>
<keyword evidence="3" id="KW-1185">Reference proteome</keyword>
<dbReference type="InterPro" id="IPR049735">
    <property type="entry name" value="NovE/LmbU-like"/>
</dbReference>
<dbReference type="Proteomes" id="UP000063699">
    <property type="component" value="Chromosome"/>
</dbReference>
<dbReference type="EMBL" id="CP012752">
    <property type="protein sequence ID" value="ALG14998.1"/>
    <property type="molecule type" value="Genomic_DNA"/>
</dbReference>
<gene>
    <name evidence="2" type="ORF">AOZ06_23365</name>
</gene>
<feature type="region of interest" description="Disordered" evidence="1">
    <location>
        <begin position="117"/>
        <end position="144"/>
    </location>
</feature>
<evidence type="ECO:0000256" key="1">
    <source>
        <dbReference type="SAM" id="MobiDB-lite"/>
    </source>
</evidence>
<reference evidence="2 3" key="1">
    <citation type="submission" date="2015-07" db="EMBL/GenBank/DDBJ databases">
        <title>Genome sequencing of Kibdelosporangium phytohabitans.</title>
        <authorList>
            <person name="Qin S."/>
            <person name="Xing K."/>
        </authorList>
    </citation>
    <scope>NUCLEOTIDE SEQUENCE [LARGE SCALE GENOMIC DNA]</scope>
    <source>
        <strain evidence="2 3">KLBMP1111</strain>
    </source>
</reference>
<sequence length="186" mass="21628">MRTCLALPARMPLDEWRRIGRQIFTISDSSAWWLGDWLIYGQSEYPDRYKRAIDETGLDYQTLRNYAWVARKFRQERRRESLSFQHHAELASLPESEQDDWMDRAEKHSWSRNELRNRVKAGRRATRDGSGHAGAGQNGKSLPGTRLQVSIIPDQQQRWQDAAATVDQDLLTWIVAVLDEASATRE</sequence>
<accession>A0A0N9IHY6</accession>
<proteinExistence type="predicted"/>
<dbReference type="NCBIfam" id="NF038070">
    <property type="entry name" value="LmbU_fam_TF"/>
    <property type="match status" value="1"/>
</dbReference>
<organism evidence="2 3">
    <name type="scientific">Kibdelosporangium phytohabitans</name>
    <dbReference type="NCBI Taxonomy" id="860235"/>
    <lineage>
        <taxon>Bacteria</taxon>
        <taxon>Bacillati</taxon>
        <taxon>Actinomycetota</taxon>
        <taxon>Actinomycetes</taxon>
        <taxon>Pseudonocardiales</taxon>
        <taxon>Pseudonocardiaceae</taxon>
        <taxon>Kibdelosporangium</taxon>
    </lineage>
</organism>
<name>A0A0N9IHY6_9PSEU</name>
<protein>
    <recommendedName>
        <fullName evidence="4">LmbU</fullName>
    </recommendedName>
</protein>
<evidence type="ECO:0000313" key="2">
    <source>
        <dbReference type="EMBL" id="ALG14998.1"/>
    </source>
</evidence>
<evidence type="ECO:0000313" key="3">
    <source>
        <dbReference type="Proteomes" id="UP000063699"/>
    </source>
</evidence>
<dbReference type="KEGG" id="kphy:AOZ06_23365"/>
<dbReference type="AlphaFoldDB" id="A0A0N9IHY6"/>